<name>A0A0L0W1B9_9BASI</name>
<keyword evidence="2" id="KW-1185">Reference proteome</keyword>
<organism evidence="1 2">
    <name type="scientific">Puccinia striiformis f. sp. tritici PST-78</name>
    <dbReference type="NCBI Taxonomy" id="1165861"/>
    <lineage>
        <taxon>Eukaryota</taxon>
        <taxon>Fungi</taxon>
        <taxon>Dikarya</taxon>
        <taxon>Basidiomycota</taxon>
        <taxon>Pucciniomycotina</taxon>
        <taxon>Pucciniomycetes</taxon>
        <taxon>Pucciniales</taxon>
        <taxon>Pucciniaceae</taxon>
        <taxon>Puccinia</taxon>
    </lineage>
</organism>
<protein>
    <submittedName>
        <fullName evidence="1">Uncharacterized protein</fullName>
    </submittedName>
</protein>
<proteinExistence type="predicted"/>
<comment type="caution">
    <text evidence="1">The sequence shown here is derived from an EMBL/GenBank/DDBJ whole genome shotgun (WGS) entry which is preliminary data.</text>
</comment>
<accession>A0A0L0W1B9</accession>
<gene>
    <name evidence="1" type="ORF">PSTG_01486</name>
</gene>
<dbReference type="Proteomes" id="UP000054564">
    <property type="component" value="Unassembled WGS sequence"/>
</dbReference>
<evidence type="ECO:0000313" key="1">
    <source>
        <dbReference type="EMBL" id="KNF05272.1"/>
    </source>
</evidence>
<sequence>MRGASFSSDGEMGLCTVYVKLSAQKQKANIEFSTGTNVASSSLDSKPITATMEEYQIALEFNTSEQSAIVKILKDKTVKRYQIFDFKFITEDKMPKWGLHDGHITKLKVNVSSFQEYLKKCPAYRVFFYSISFLPDIPTGKSFY</sequence>
<evidence type="ECO:0000313" key="2">
    <source>
        <dbReference type="Proteomes" id="UP000054564"/>
    </source>
</evidence>
<dbReference type="AlphaFoldDB" id="A0A0L0W1B9"/>
<dbReference type="EMBL" id="AJIL01000008">
    <property type="protein sequence ID" value="KNF05272.1"/>
    <property type="molecule type" value="Genomic_DNA"/>
</dbReference>
<reference evidence="2" key="1">
    <citation type="submission" date="2014-03" db="EMBL/GenBank/DDBJ databases">
        <title>The Genome Sequence of Puccinia striiformis f. sp. tritici PST-78.</title>
        <authorList>
            <consortium name="The Broad Institute Genome Sequencing Platform"/>
            <person name="Cuomo C."/>
            <person name="Hulbert S."/>
            <person name="Chen X."/>
            <person name="Walker B."/>
            <person name="Young S.K."/>
            <person name="Zeng Q."/>
            <person name="Gargeya S."/>
            <person name="Fitzgerald M."/>
            <person name="Haas B."/>
            <person name="Abouelleil A."/>
            <person name="Alvarado L."/>
            <person name="Arachchi H.M."/>
            <person name="Berlin A.M."/>
            <person name="Chapman S.B."/>
            <person name="Goldberg J."/>
            <person name="Griggs A."/>
            <person name="Gujja S."/>
            <person name="Hansen M."/>
            <person name="Howarth C."/>
            <person name="Imamovic A."/>
            <person name="Larimer J."/>
            <person name="McCowan C."/>
            <person name="Montmayeur A."/>
            <person name="Murphy C."/>
            <person name="Neiman D."/>
            <person name="Pearson M."/>
            <person name="Priest M."/>
            <person name="Roberts A."/>
            <person name="Saif S."/>
            <person name="Shea T."/>
            <person name="Sisk P."/>
            <person name="Sykes S."/>
            <person name="Wortman J."/>
            <person name="Nusbaum C."/>
            <person name="Birren B."/>
        </authorList>
    </citation>
    <scope>NUCLEOTIDE SEQUENCE [LARGE SCALE GENOMIC DNA]</scope>
    <source>
        <strain evidence="2">race PST-78</strain>
    </source>
</reference>